<gene>
    <name evidence="3" type="ordered locus">Cphy_1619</name>
</gene>
<sequence length="129" mass="14543">MDSATSVCPCGGRATRRPRPEQEVFEEENQKIETIWKYRKIAYKLSIPMIAIFFLGCLLTIVHIYLGIAVMGLGALISIGYSLAGLYYNCCPFCGRLLNRIPLSDVFCPQCGKRIKPVEKYKYSPPTDL</sequence>
<dbReference type="Proteomes" id="UP000000370">
    <property type="component" value="Chromosome"/>
</dbReference>
<keyword evidence="4" id="KW-1185">Reference proteome</keyword>
<name>A9KQS8_LACP7</name>
<evidence type="ECO:0000313" key="3">
    <source>
        <dbReference type="EMBL" id="ABX41991.1"/>
    </source>
</evidence>
<evidence type="ECO:0000256" key="1">
    <source>
        <dbReference type="SAM" id="MobiDB-lite"/>
    </source>
</evidence>
<feature type="transmembrane region" description="Helical" evidence="2">
    <location>
        <begin position="68"/>
        <end position="90"/>
    </location>
</feature>
<proteinExistence type="predicted"/>
<evidence type="ECO:0000256" key="2">
    <source>
        <dbReference type="SAM" id="Phobius"/>
    </source>
</evidence>
<dbReference type="KEGG" id="cpy:Cphy_1619"/>
<keyword evidence="2" id="KW-0812">Transmembrane</keyword>
<reference evidence="4" key="1">
    <citation type="submission" date="2007-11" db="EMBL/GenBank/DDBJ databases">
        <title>Complete genome sequence of Clostridium phytofermentans ISDg.</title>
        <authorList>
            <person name="Leschine S.B."/>
            <person name="Warnick T.A."/>
            <person name="Blanchard J.L."/>
            <person name="Schnell D.J."/>
            <person name="Petit E.L."/>
            <person name="LaTouf W.G."/>
            <person name="Copeland A."/>
            <person name="Lucas S."/>
            <person name="Lapidus A."/>
            <person name="Barry K."/>
            <person name="Glavina del Rio T."/>
            <person name="Dalin E."/>
            <person name="Tice H."/>
            <person name="Pitluck S."/>
            <person name="Kiss H."/>
            <person name="Brettin T."/>
            <person name="Bruce D."/>
            <person name="Detter J.C."/>
            <person name="Han C."/>
            <person name="Kuske C."/>
            <person name="Schmutz J."/>
            <person name="Larimer F."/>
            <person name="Land M."/>
            <person name="Hauser L."/>
            <person name="Kyrpides N."/>
            <person name="Kim E.A."/>
            <person name="Richardson P."/>
        </authorList>
    </citation>
    <scope>NUCLEOTIDE SEQUENCE [LARGE SCALE GENOMIC DNA]</scope>
    <source>
        <strain evidence="4">ATCC 700394 / DSM 18823 / ISDg</strain>
    </source>
</reference>
<keyword evidence="2" id="KW-0472">Membrane</keyword>
<accession>A9KQS8</accession>
<organism evidence="3 4">
    <name type="scientific">Lachnoclostridium phytofermentans (strain ATCC 700394 / DSM 18823 / ISDg)</name>
    <name type="common">Clostridium phytofermentans</name>
    <dbReference type="NCBI Taxonomy" id="357809"/>
    <lineage>
        <taxon>Bacteria</taxon>
        <taxon>Bacillati</taxon>
        <taxon>Bacillota</taxon>
        <taxon>Clostridia</taxon>
        <taxon>Lachnospirales</taxon>
        <taxon>Lachnospiraceae</taxon>
    </lineage>
</organism>
<dbReference type="AlphaFoldDB" id="A9KQS8"/>
<feature type="transmembrane region" description="Helical" evidence="2">
    <location>
        <begin position="41"/>
        <end position="62"/>
    </location>
</feature>
<protein>
    <submittedName>
        <fullName evidence="3">Uncharacterized protein</fullName>
    </submittedName>
</protein>
<feature type="region of interest" description="Disordered" evidence="1">
    <location>
        <begin position="1"/>
        <end position="22"/>
    </location>
</feature>
<keyword evidence="2" id="KW-1133">Transmembrane helix</keyword>
<dbReference type="HOGENOM" id="CLU_1945019_0_0_9"/>
<dbReference type="EMBL" id="CP000885">
    <property type="protein sequence ID" value="ABX41991.1"/>
    <property type="molecule type" value="Genomic_DNA"/>
</dbReference>
<evidence type="ECO:0000313" key="4">
    <source>
        <dbReference type="Proteomes" id="UP000000370"/>
    </source>
</evidence>